<evidence type="ECO:0000313" key="2">
    <source>
        <dbReference type="Proteomes" id="UP000482960"/>
    </source>
</evidence>
<dbReference type="Gene3D" id="3.40.1800.10">
    <property type="entry name" value="His-Me finger endonucleases"/>
    <property type="match status" value="1"/>
</dbReference>
<dbReference type="RefSeq" id="WP_173081769.1">
    <property type="nucleotide sequence ID" value="NZ_BAABJB010000020.1"/>
</dbReference>
<dbReference type="InterPro" id="IPR004211">
    <property type="entry name" value="Endonuclease_7"/>
</dbReference>
<dbReference type="AlphaFoldDB" id="A0A6V8LKJ8"/>
<keyword evidence="1" id="KW-0540">Nuclease</keyword>
<keyword evidence="1" id="KW-0378">Hydrolase</keyword>
<dbReference type="InterPro" id="IPR038563">
    <property type="entry name" value="Endonuclease_7_sf"/>
</dbReference>
<name>A0A6V8LKJ8_9ACTN</name>
<reference evidence="1 2" key="2">
    <citation type="submission" date="2020-03" db="EMBL/GenBank/DDBJ databases">
        <authorList>
            <person name="Ichikawa N."/>
            <person name="Kimura A."/>
            <person name="Kitahashi Y."/>
            <person name="Uohara A."/>
        </authorList>
    </citation>
    <scope>NUCLEOTIDE SEQUENCE [LARGE SCALE GENOMIC DNA]</scope>
    <source>
        <strain evidence="1 2">NBRC 108638</strain>
    </source>
</reference>
<dbReference type="InterPro" id="IPR044925">
    <property type="entry name" value="His-Me_finger_sf"/>
</dbReference>
<dbReference type="Proteomes" id="UP000482960">
    <property type="component" value="Unassembled WGS sequence"/>
</dbReference>
<sequence>MPRLSDDRDGLRRCRDCGEWKPLDVFCANPKRPDGKGSYCKPCFNERSKASYARRVKANFDRDVRHGRVVPEGHRYCPACEAIKPLDDFPRNRSDSTGYASYCKPCHNAKGQETRLRLYGGSREYHLRRRYGIGQKDVDELLAEQGGVCAICGAPDPEHVDHDHVTGWIRGILCFNCNGGLGQFRDDVEYLAKAITYLKGSTCQRVLIHPGVYQIFSRARGRPPSLSF</sequence>
<keyword evidence="1" id="KW-0255">Endonuclease</keyword>
<gene>
    <name evidence="1" type="ORF">Prum_082390</name>
</gene>
<evidence type="ECO:0000313" key="1">
    <source>
        <dbReference type="EMBL" id="GFJ94597.1"/>
    </source>
</evidence>
<dbReference type="Pfam" id="PF02945">
    <property type="entry name" value="Endonuclease_7"/>
    <property type="match status" value="1"/>
</dbReference>
<comment type="caution">
    <text evidence="1">The sequence shown here is derived from an EMBL/GenBank/DDBJ whole genome shotgun (WGS) entry which is preliminary data.</text>
</comment>
<keyword evidence="2" id="KW-1185">Reference proteome</keyword>
<dbReference type="GO" id="GO:0004519">
    <property type="term" value="F:endonuclease activity"/>
    <property type="evidence" value="ECO:0007669"/>
    <property type="project" value="UniProtKB-KW"/>
</dbReference>
<dbReference type="SUPFAM" id="SSF54060">
    <property type="entry name" value="His-Me finger endonucleases"/>
    <property type="match status" value="1"/>
</dbReference>
<dbReference type="EMBL" id="BLPG01000001">
    <property type="protein sequence ID" value="GFJ94597.1"/>
    <property type="molecule type" value="Genomic_DNA"/>
</dbReference>
<accession>A0A6V8LKJ8</accession>
<protein>
    <submittedName>
        <fullName evidence="1">Recombination endonuclease VII</fullName>
    </submittedName>
</protein>
<proteinExistence type="predicted"/>
<reference evidence="1 2" key="1">
    <citation type="submission" date="2020-03" db="EMBL/GenBank/DDBJ databases">
        <title>Whole genome shotgun sequence of Phytohabitans rumicis NBRC 108638.</title>
        <authorList>
            <person name="Komaki H."/>
            <person name="Tamura T."/>
        </authorList>
    </citation>
    <scope>NUCLEOTIDE SEQUENCE [LARGE SCALE GENOMIC DNA]</scope>
    <source>
        <strain evidence="1 2">NBRC 108638</strain>
    </source>
</reference>
<organism evidence="1 2">
    <name type="scientific">Phytohabitans rumicis</name>
    <dbReference type="NCBI Taxonomy" id="1076125"/>
    <lineage>
        <taxon>Bacteria</taxon>
        <taxon>Bacillati</taxon>
        <taxon>Actinomycetota</taxon>
        <taxon>Actinomycetes</taxon>
        <taxon>Micromonosporales</taxon>
        <taxon>Micromonosporaceae</taxon>
    </lineage>
</organism>